<organism evidence="1 2">
    <name type="scientific">Volvox africanus</name>
    <dbReference type="NCBI Taxonomy" id="51714"/>
    <lineage>
        <taxon>Eukaryota</taxon>
        <taxon>Viridiplantae</taxon>
        <taxon>Chlorophyta</taxon>
        <taxon>core chlorophytes</taxon>
        <taxon>Chlorophyceae</taxon>
        <taxon>CS clade</taxon>
        <taxon>Chlamydomonadales</taxon>
        <taxon>Volvocaceae</taxon>
        <taxon>Volvox</taxon>
    </lineage>
</organism>
<name>A0A8J4EWY4_9CHLO</name>
<dbReference type="AlphaFoldDB" id="A0A8J4EWY4"/>
<reference evidence="1" key="1">
    <citation type="journal article" date="2021" name="Proc. Natl. Acad. Sci. U.S.A.">
        <title>Three genomes in the algal genus Volvox reveal the fate of a haploid sex-determining region after a transition to homothallism.</title>
        <authorList>
            <person name="Yamamoto K."/>
            <person name="Hamaji T."/>
            <person name="Kawai-Toyooka H."/>
            <person name="Matsuzaki R."/>
            <person name="Takahashi F."/>
            <person name="Nishimura Y."/>
            <person name="Kawachi M."/>
            <person name="Noguchi H."/>
            <person name="Minakuchi Y."/>
            <person name="Umen J.G."/>
            <person name="Toyoda A."/>
            <person name="Nozaki H."/>
        </authorList>
    </citation>
    <scope>NUCLEOTIDE SEQUENCE</scope>
    <source>
        <strain evidence="1">NIES-3780</strain>
    </source>
</reference>
<comment type="caution">
    <text evidence="1">The sequence shown here is derived from an EMBL/GenBank/DDBJ whole genome shotgun (WGS) entry which is preliminary data.</text>
</comment>
<protein>
    <submittedName>
        <fullName evidence="1">Uncharacterized protein</fullName>
    </submittedName>
</protein>
<accession>A0A8J4EWY4</accession>
<evidence type="ECO:0000313" key="1">
    <source>
        <dbReference type="EMBL" id="GIL51416.1"/>
    </source>
</evidence>
<proteinExistence type="predicted"/>
<dbReference type="EMBL" id="BNCO01000011">
    <property type="protein sequence ID" value="GIL51416.1"/>
    <property type="molecule type" value="Genomic_DNA"/>
</dbReference>
<dbReference type="Proteomes" id="UP000747399">
    <property type="component" value="Unassembled WGS sequence"/>
</dbReference>
<gene>
    <name evidence="1" type="ORF">Vafri_7408</name>
</gene>
<sequence length="140" mass="13810">MIFGSSTNFSTSAGRALVAVDFGLPASTIDAGAACTVTMGLGKSCSSSASPDDGSTSSPAGRPAALRLASTCASAISFSINCRAFSTPCGTGGGALAPLRSALPLPPALPWSTAFSSFTTVVLSGSSSDTAYLRCCAQRL</sequence>
<keyword evidence="2" id="KW-1185">Reference proteome</keyword>
<evidence type="ECO:0000313" key="2">
    <source>
        <dbReference type="Proteomes" id="UP000747399"/>
    </source>
</evidence>